<comment type="similarity">
    <text evidence="1">Belongs to the MDM20/NAA25 family.</text>
</comment>
<dbReference type="Proteomes" id="UP000625711">
    <property type="component" value="Unassembled WGS sequence"/>
</dbReference>
<organism evidence="4 5">
    <name type="scientific">Rhynchophorus ferrugineus</name>
    <name type="common">Red palm weevil</name>
    <name type="synonym">Curculio ferrugineus</name>
    <dbReference type="NCBI Taxonomy" id="354439"/>
    <lineage>
        <taxon>Eukaryota</taxon>
        <taxon>Metazoa</taxon>
        <taxon>Ecdysozoa</taxon>
        <taxon>Arthropoda</taxon>
        <taxon>Hexapoda</taxon>
        <taxon>Insecta</taxon>
        <taxon>Pterygota</taxon>
        <taxon>Neoptera</taxon>
        <taxon>Endopterygota</taxon>
        <taxon>Coleoptera</taxon>
        <taxon>Polyphaga</taxon>
        <taxon>Cucujiformia</taxon>
        <taxon>Curculionidae</taxon>
        <taxon>Dryophthorinae</taxon>
        <taxon>Rhynchophorus</taxon>
    </lineage>
</organism>
<proteinExistence type="inferred from homology"/>
<keyword evidence="2" id="KW-0802">TPR repeat</keyword>
<reference evidence="4" key="1">
    <citation type="submission" date="2020-08" db="EMBL/GenBank/DDBJ databases">
        <title>Genome sequencing and assembly of the red palm weevil Rhynchophorus ferrugineus.</title>
        <authorList>
            <person name="Dias G.B."/>
            <person name="Bergman C.M."/>
            <person name="Manee M."/>
        </authorList>
    </citation>
    <scope>NUCLEOTIDE SEQUENCE</scope>
    <source>
        <strain evidence="4">AA-2017</strain>
        <tissue evidence="4">Whole larva</tissue>
    </source>
</reference>
<dbReference type="SUPFAM" id="SSF48452">
    <property type="entry name" value="TPR-like"/>
    <property type="match status" value="1"/>
</dbReference>
<dbReference type="GO" id="GO:0031416">
    <property type="term" value="C:NatB complex"/>
    <property type="evidence" value="ECO:0007669"/>
    <property type="project" value="TreeGrafter"/>
</dbReference>
<dbReference type="InterPro" id="IPR011990">
    <property type="entry name" value="TPR-like_helical_dom_sf"/>
</dbReference>
<dbReference type="AlphaFoldDB" id="A0A834HZU7"/>
<evidence type="ECO:0000256" key="3">
    <source>
        <dbReference type="ARBA" id="ARBA00029872"/>
    </source>
</evidence>
<name>A0A834HZU7_RHYFE</name>
<dbReference type="Gene3D" id="1.25.40.1040">
    <property type="match status" value="1"/>
</dbReference>
<evidence type="ECO:0000313" key="4">
    <source>
        <dbReference type="EMBL" id="KAF7271760.1"/>
    </source>
</evidence>
<evidence type="ECO:0000313" key="5">
    <source>
        <dbReference type="Proteomes" id="UP000625711"/>
    </source>
</evidence>
<dbReference type="PANTHER" id="PTHR22767:SF3">
    <property type="entry name" value="N-ALPHA-ACETYLTRANSFERASE 25, NATB AUXILIARY SUBUNIT"/>
    <property type="match status" value="1"/>
</dbReference>
<dbReference type="Pfam" id="PF09797">
    <property type="entry name" value="NatB_MDM20"/>
    <property type="match status" value="1"/>
</dbReference>
<dbReference type="EMBL" id="JAACXV010013902">
    <property type="protein sequence ID" value="KAF7271760.1"/>
    <property type="molecule type" value="Genomic_DNA"/>
</dbReference>
<evidence type="ECO:0000256" key="1">
    <source>
        <dbReference type="ARBA" id="ARBA00006298"/>
    </source>
</evidence>
<dbReference type="OrthoDB" id="1874341at2759"/>
<gene>
    <name evidence="4" type="ORF">GWI33_015403</name>
</gene>
<sequence length="944" mass="108351">MSKHVQNTDTSVLERRLRPIYDWLDIGNNKKALQECDKVLKKTPNCHCAKALKALTLLRMGREHDTNVILDNLTKEKPVEEATLQAMALCYREMQQLDKICKLYEIAVKLNPSNEELHTHLFMSYVRISDFKAQQLTAMALYKQKPKNPYYCWNVMSIVLQATRGEGANDPIKRSLLLNLAERMMQKLIDDNKMDAEQEVQLYIIVLDLQQKYDRILDVLNGCLSQKLQCSNIPNMKLSFLKKLGKWQQVNILCKSILNECFDKWDIWKDYVNSVFELSDMGVNGDSTGDQESDVDTYDNTAEKCHEFICGIIESGAENSFLLRGPYLARFELCSKLQEKNIKTEDILGDKIELFIEYFRKFGHKPCCVFDLRIYLKLLDAEQKSELATKLIKEVGIGSTSVPQSAEQMQRHIGALQLSRLCGGHRNLSTEHLRALVTALTLHYQHGYQSYGKDLPSTDIGPSDNYAILAAHILYDLSRKEDGENSLIAALALLESLLKNSPSNFHAKLLALKFYHILGCGKEANSTYYSLDIKHLQLDSLGYIHCGRLATTGLYSLCAIHFDSTLKFFSSNFKDSTDHLTFSYKFGSFMKLDEFMDFREKMNNSLHYTTVVVDKIMMSLIECSTLDGLYNTDISFKENKIEWEKLRDNRDLRVYVSWEPEFSENLIEDSDEIKKLFQQDLNFLKLRTHMLWSINAGLQVLKSVDGTRKKNIENMKNILKDWKDLEDEIRKTDISPISEELVSYPLRSRLHSFLDVPYRSIVSSLLHFFESLTTEDIETTEQKCKLAGEELETLGQMLEETLSGNCSYFREKRKGVELAVNAVEVVCIACVVCIMSNELVKPTSQTKKSKKKQPMESKLKEFVNIINEIRCQIIKIALVVEKWCGEVNEKDLINMLESLNLGSDSPILFKNICMSYASTNKEIQGLLSNKLKMLEDRLKSVCVP</sequence>
<dbReference type="InterPro" id="IPR019183">
    <property type="entry name" value="NAA25_NatB_aux_su"/>
</dbReference>
<dbReference type="PANTHER" id="PTHR22767">
    <property type="entry name" value="N-TERMINAL ACETYLTRANSFERASE-RELATED"/>
    <property type="match status" value="1"/>
</dbReference>
<evidence type="ECO:0000256" key="2">
    <source>
        <dbReference type="ARBA" id="ARBA00022803"/>
    </source>
</evidence>
<accession>A0A834HZU7</accession>
<comment type="caution">
    <text evidence="4">The sequence shown here is derived from an EMBL/GenBank/DDBJ whole genome shotgun (WGS) entry which is preliminary data.</text>
</comment>
<keyword evidence="5" id="KW-1185">Reference proteome</keyword>
<protein>
    <recommendedName>
        <fullName evidence="3">N-terminal acetyltransferase B complex subunit MDM20 homolog</fullName>
    </recommendedName>
</protein>